<sequence>MIEGFFQISTTLGIIGLVIVWQADSLAEVFTMSHDQKKSLKRHKLAALKSALILAVLGPLYTVVGSMLGLPMAQCVDLAPW</sequence>
<keyword evidence="1" id="KW-0812">Transmembrane</keyword>
<gene>
    <name evidence="2" type="ORF">C457_11106</name>
</gene>
<reference evidence="2 3" key="1">
    <citation type="journal article" date="2014" name="PLoS Genet.">
        <title>Phylogenetically driven sequencing of extremely halophilic archaea reveals strategies for static and dynamic osmo-response.</title>
        <authorList>
            <person name="Becker E.A."/>
            <person name="Seitzer P.M."/>
            <person name="Tritt A."/>
            <person name="Larsen D."/>
            <person name="Krusor M."/>
            <person name="Yao A.I."/>
            <person name="Wu D."/>
            <person name="Madern D."/>
            <person name="Eisen J.A."/>
            <person name="Darling A.E."/>
            <person name="Facciotti M.T."/>
        </authorList>
    </citation>
    <scope>NUCLEOTIDE SEQUENCE [LARGE SCALE GENOMIC DNA]</scope>
    <source>
        <strain evidence="3">DSM 18310 / JCM 13924 / TL6</strain>
    </source>
</reference>
<dbReference type="AlphaFoldDB" id="M0GAJ2"/>
<evidence type="ECO:0000313" key="3">
    <source>
        <dbReference type="Proteomes" id="UP000011559"/>
    </source>
</evidence>
<feature type="transmembrane region" description="Helical" evidence="1">
    <location>
        <begin position="51"/>
        <end position="73"/>
    </location>
</feature>
<keyword evidence="1" id="KW-0472">Membrane</keyword>
<name>M0GAJ2_HALPT</name>
<keyword evidence="3" id="KW-1185">Reference proteome</keyword>
<accession>M0GAJ2</accession>
<protein>
    <submittedName>
        <fullName evidence="2">Uncharacterized protein</fullName>
    </submittedName>
</protein>
<proteinExistence type="predicted"/>
<evidence type="ECO:0000313" key="2">
    <source>
        <dbReference type="EMBL" id="ELZ68548.1"/>
    </source>
</evidence>
<keyword evidence="1" id="KW-1133">Transmembrane helix</keyword>
<dbReference type="Pfam" id="PF25946">
    <property type="entry name" value="DUF7985"/>
    <property type="match status" value="1"/>
</dbReference>
<feature type="transmembrane region" description="Helical" evidence="1">
    <location>
        <begin position="6"/>
        <end position="30"/>
    </location>
</feature>
<dbReference type="EMBL" id="AOLG01000035">
    <property type="protein sequence ID" value="ELZ68548.1"/>
    <property type="molecule type" value="Genomic_DNA"/>
</dbReference>
<dbReference type="InterPro" id="IPR058291">
    <property type="entry name" value="DUF7985"/>
</dbReference>
<dbReference type="PATRIC" id="fig|1227461.3.peg.2193"/>
<organism evidence="2 3">
    <name type="scientific">Haloferax prahovense (strain DSM 18310 / JCM 13924 / TL6)</name>
    <dbReference type="NCBI Taxonomy" id="1227461"/>
    <lineage>
        <taxon>Archaea</taxon>
        <taxon>Methanobacteriati</taxon>
        <taxon>Methanobacteriota</taxon>
        <taxon>Stenosarchaea group</taxon>
        <taxon>Halobacteria</taxon>
        <taxon>Halobacteriales</taxon>
        <taxon>Haloferacaceae</taxon>
        <taxon>Haloferax</taxon>
    </lineage>
</organism>
<evidence type="ECO:0000256" key="1">
    <source>
        <dbReference type="SAM" id="Phobius"/>
    </source>
</evidence>
<dbReference type="Proteomes" id="UP000011559">
    <property type="component" value="Unassembled WGS sequence"/>
</dbReference>
<comment type="caution">
    <text evidence="2">The sequence shown here is derived from an EMBL/GenBank/DDBJ whole genome shotgun (WGS) entry which is preliminary data.</text>
</comment>